<name>F0RNR2_DEIPM</name>
<reference evidence="1 2" key="2">
    <citation type="journal article" date="2012" name="Stand. Genomic Sci.">
        <title>Complete genome sequence of the orange-red pigmented, radioresistant Deinococcus proteolyticus type strain (MRP(T)).</title>
        <authorList>
            <person name="Copeland A."/>
            <person name="Zeytun A."/>
            <person name="Yassawong M."/>
            <person name="Nolan M."/>
            <person name="Lucas S."/>
            <person name="Hammon N."/>
            <person name="Deshpande S."/>
            <person name="Cheng J.F."/>
            <person name="Han C."/>
            <person name="Tapia R."/>
            <person name="Goodwin L.A."/>
            <person name="Pitluck S."/>
            <person name="Mavromatis K."/>
            <person name="Liolios K."/>
            <person name="Pagani I."/>
            <person name="Ivanova N."/>
            <person name="Mikhailova N."/>
            <person name="Pati A."/>
            <person name="Chen A."/>
            <person name="Palaniappan K."/>
            <person name="Land M."/>
            <person name="Hauser L."/>
            <person name="Jeffries C.D."/>
            <person name="Brambilla E.M."/>
            <person name="Rohde M."/>
            <person name="Sikorski J."/>
            <person name="Pukall R."/>
            <person name="Goker M."/>
            <person name="Detter J.C."/>
            <person name="Woyke T."/>
            <person name="Bristow J."/>
            <person name="Eisen J.A."/>
            <person name="Markowitz V."/>
            <person name="Hugenholtz P."/>
            <person name="Kyrpides N.C."/>
            <person name="Klenk H.P."/>
            <person name="Lapidus A."/>
        </authorList>
    </citation>
    <scope>NUCLEOTIDE SEQUENCE [LARGE SCALE GENOMIC DNA]</scope>
    <source>
        <strain evidence="2">ATCC 35074 / DSM 20540 / JCM 6276 / NBRC 101906 / NCIMB 13154 / VKM Ac-1939 / CCM 2703 / MRP</strain>
    </source>
</reference>
<dbReference type="HOGENOM" id="CLU_351544_0_0_0"/>
<gene>
    <name evidence="1" type="ordered locus">Deipr_0120</name>
</gene>
<dbReference type="STRING" id="693977.Deipr_0120"/>
<dbReference type="KEGG" id="dpt:Deipr_0120"/>
<dbReference type="OrthoDB" id="55472at2"/>
<protein>
    <recommendedName>
        <fullName evidence="3">DUF4900 domain-containing protein</fullName>
    </recommendedName>
</protein>
<evidence type="ECO:0000313" key="2">
    <source>
        <dbReference type="Proteomes" id="UP000007718"/>
    </source>
</evidence>
<accession>F0RNR2</accession>
<evidence type="ECO:0008006" key="3">
    <source>
        <dbReference type="Google" id="ProtNLM"/>
    </source>
</evidence>
<dbReference type="eggNOG" id="COG3156">
    <property type="taxonomic scope" value="Bacteria"/>
</dbReference>
<dbReference type="AlphaFoldDB" id="F0RNR2"/>
<dbReference type="Proteomes" id="UP000007718">
    <property type="component" value="Chromosome"/>
</dbReference>
<evidence type="ECO:0000313" key="1">
    <source>
        <dbReference type="EMBL" id="ADY25295.1"/>
    </source>
</evidence>
<dbReference type="RefSeq" id="WP_013613904.1">
    <property type="nucleotide sequence ID" value="NC_015161.1"/>
</dbReference>
<reference evidence="2" key="1">
    <citation type="submission" date="2011-02" db="EMBL/GenBank/DDBJ databases">
        <title>The complete sequence of chromosome of Deinococcus proteolyticus DSM 20540.</title>
        <authorList>
            <consortium name="US DOE Joint Genome Institute (JGI-PGF)"/>
            <person name="Lucas S."/>
            <person name="Copeland A."/>
            <person name="Lapidus A."/>
            <person name="Bruce D."/>
            <person name="Goodwin L."/>
            <person name="Pitluck S."/>
            <person name="Kyrpides N."/>
            <person name="Mavromatis K."/>
            <person name="Pagani I."/>
            <person name="Ivanova N."/>
            <person name="Ovchinnikova G."/>
            <person name="Zeytun A."/>
            <person name="Detter J.C."/>
            <person name="Han C."/>
            <person name="Land M."/>
            <person name="Hauser L."/>
            <person name="Markowitz V."/>
            <person name="Cheng J.-F."/>
            <person name="Hugenholtz P."/>
            <person name="Woyke T."/>
            <person name="Wu D."/>
            <person name="Pukall R."/>
            <person name="Steenblock K."/>
            <person name="Brambilla E."/>
            <person name="Klenk H.-P."/>
            <person name="Eisen J.A."/>
        </authorList>
    </citation>
    <scope>NUCLEOTIDE SEQUENCE [LARGE SCALE GENOMIC DNA]</scope>
    <source>
        <strain evidence="2">ATCC 35074 / DSM 20540 / JCM 6276 / NBRC 101906 / NCIMB 13154 / VKM Ac-1939 / CCM 2703 / MRP</strain>
    </source>
</reference>
<proteinExistence type="predicted"/>
<sequence length="737" mass="80332">MIVIVLFTMLLLAAILYASTQLSLSTSRTTAEQRGALEAQYVAESNLNVARSQLRSVSQLLSPSVLNSSNEEIPAVSISKNTPVSEVENLILQLCGTTTPIANWSTLQGFQPTPNRPMSNGQIYTDNNARICQGPNRRVEVNGQANQFAFLGTYIRPEAYSLVLSSSERPTGLSTVTGRTAFWRSLFASPSNTLMRTDSRVQLELVSIIKYVPQSGGTAYRFTIRTRDLSARGVQSRATRVLKATNNTSDRQTWYFEVSLPSLLKNVLQTNYHRSRGAAQPNINFTNQVFNGPVHTNERFVFANGATAVFNGALSSAGCTNLSTSTDPGWSCNQQRGYMLASNPRTVSATLSDRDANAALDRDLAQFTDVTVNDPLPEGPHAANTANFAADYIALPTNAQDQQAAANTEGLVVPAGATGIQLFAGNSSGAPLTTFDSAQSRWSEPSPTYQYIRFYPTTQQCVYGSNGWEQVTYTVYYNTPETYRTRDFYGYYRRPLVCDSVMGSTPSAEYRVDDQGILFQKSGTSWINLGRKFNGVIYGDSISNVMGPPRNGVSNPTGQEVLNNAPPALASFSKMTIVGRTGVNIGSDLTMSNAPCRLEDTNCNKSPYPQNMLGIYSQQGNVTIAGNAPADLKIHAALMSSEGEVSVNGYANISQRGRVHIRGSLVENWYGAFGTFNPDNNADVSGYGRNFTYDKRFREGVAPPFWPVSPSWTTTDAAQRARLEDVTVQQGTVGDFQ</sequence>
<dbReference type="EMBL" id="CP002536">
    <property type="protein sequence ID" value="ADY25295.1"/>
    <property type="molecule type" value="Genomic_DNA"/>
</dbReference>
<keyword evidence="2" id="KW-1185">Reference proteome</keyword>
<organism evidence="1 2">
    <name type="scientific">Deinococcus proteolyticus (strain ATCC 35074 / DSM 20540 / JCM 6276 / NBRC 101906 / NCIMB 13154 / VKM Ac-1939 / CCM 2703 / MRP)</name>
    <dbReference type="NCBI Taxonomy" id="693977"/>
    <lineage>
        <taxon>Bacteria</taxon>
        <taxon>Thermotogati</taxon>
        <taxon>Deinococcota</taxon>
        <taxon>Deinococci</taxon>
        <taxon>Deinococcales</taxon>
        <taxon>Deinococcaceae</taxon>
        <taxon>Deinococcus</taxon>
    </lineage>
</organism>